<keyword evidence="2" id="KW-1185">Reference proteome</keyword>
<protein>
    <recommendedName>
        <fullName evidence="3">F-box domain-containing protein</fullName>
    </recommendedName>
</protein>
<organism evidence="1 2">
    <name type="scientific">Calocera viscosa (strain TUFC12733)</name>
    <dbReference type="NCBI Taxonomy" id="1330018"/>
    <lineage>
        <taxon>Eukaryota</taxon>
        <taxon>Fungi</taxon>
        <taxon>Dikarya</taxon>
        <taxon>Basidiomycota</taxon>
        <taxon>Agaricomycotina</taxon>
        <taxon>Dacrymycetes</taxon>
        <taxon>Dacrymycetales</taxon>
        <taxon>Dacrymycetaceae</taxon>
        <taxon>Calocera</taxon>
    </lineage>
</organism>
<accession>A0A167LYH3</accession>
<evidence type="ECO:0000313" key="2">
    <source>
        <dbReference type="Proteomes" id="UP000076738"/>
    </source>
</evidence>
<dbReference type="Proteomes" id="UP000076738">
    <property type="component" value="Unassembled WGS sequence"/>
</dbReference>
<reference evidence="1 2" key="1">
    <citation type="journal article" date="2016" name="Mol. Biol. Evol.">
        <title>Comparative Genomics of Early-Diverging Mushroom-Forming Fungi Provides Insights into the Origins of Lignocellulose Decay Capabilities.</title>
        <authorList>
            <person name="Nagy L.G."/>
            <person name="Riley R."/>
            <person name="Tritt A."/>
            <person name="Adam C."/>
            <person name="Daum C."/>
            <person name="Floudas D."/>
            <person name="Sun H."/>
            <person name="Yadav J.S."/>
            <person name="Pangilinan J."/>
            <person name="Larsson K.H."/>
            <person name="Matsuura K."/>
            <person name="Barry K."/>
            <person name="Labutti K."/>
            <person name="Kuo R."/>
            <person name="Ohm R.A."/>
            <person name="Bhattacharya S.S."/>
            <person name="Shirouzu T."/>
            <person name="Yoshinaga Y."/>
            <person name="Martin F.M."/>
            <person name="Grigoriev I.V."/>
            <person name="Hibbett D.S."/>
        </authorList>
    </citation>
    <scope>NUCLEOTIDE SEQUENCE [LARGE SCALE GENOMIC DNA]</scope>
    <source>
        <strain evidence="1 2">TUFC12733</strain>
    </source>
</reference>
<name>A0A167LYH3_CALVF</name>
<gene>
    <name evidence="1" type="ORF">CALVIDRAFT_537359</name>
</gene>
<evidence type="ECO:0008006" key="3">
    <source>
        <dbReference type="Google" id="ProtNLM"/>
    </source>
</evidence>
<dbReference type="Gene3D" id="3.80.10.10">
    <property type="entry name" value="Ribonuclease Inhibitor"/>
    <property type="match status" value="1"/>
</dbReference>
<dbReference type="InterPro" id="IPR032675">
    <property type="entry name" value="LRR_dom_sf"/>
</dbReference>
<dbReference type="AlphaFoldDB" id="A0A167LYH3"/>
<dbReference type="OrthoDB" id="3232644at2759"/>
<proteinExistence type="predicted"/>
<sequence length="385" mass="43057">MDSTSSRKLTQDVWRYIFEEIVDEAKSAHIALPLLLVCKQWKAIALPLLYRYLHFYEPPSITKCLQTLVRQGIRGAYPGNSTRSIALDDGTPWPDITAPRLERLLRYTPRLKVFNSSMLPVGTDILDILGQTCGPLLEKLDIAIGGKSTDVTLQLALLNRFTSLEHLTIELFDMAQIISMDTPALDMPSLGVLILSCFTDEPWSSLVHFLCRSSFVALDFLSLIDYSGQLLGQQPCQTVLPLLETFGHQLLTVALYLPSGEDVARLLFGPLKTVKKIYLLCTLPDDIGRFLPASLNELQLHIDFQDGPQMQDLLQCLDNLRDKKRKTHALEMVQLYSWATNVQFYWSTIGANDPAFAGNLMLRSIGLQSKGIKLLDSAGKSVTLS</sequence>
<dbReference type="EMBL" id="KV417285">
    <property type="protein sequence ID" value="KZO96162.1"/>
    <property type="molecule type" value="Genomic_DNA"/>
</dbReference>
<evidence type="ECO:0000313" key="1">
    <source>
        <dbReference type="EMBL" id="KZO96162.1"/>
    </source>
</evidence>